<dbReference type="EMBL" id="JBHSDC010000029">
    <property type="protein sequence ID" value="MFC4233089.1"/>
    <property type="molecule type" value="Genomic_DNA"/>
</dbReference>
<feature type="transmembrane region" description="Helical" evidence="1">
    <location>
        <begin position="104"/>
        <end position="125"/>
    </location>
</feature>
<keyword evidence="1" id="KW-0472">Membrane</keyword>
<evidence type="ECO:0000313" key="3">
    <source>
        <dbReference type="EMBL" id="MFC4233089.1"/>
    </source>
</evidence>
<keyword evidence="1" id="KW-0812">Transmembrane</keyword>
<dbReference type="PANTHER" id="PTHR28008">
    <property type="entry name" value="DOMAIN PROTEIN, PUTATIVE (AFU_ORTHOLOGUE AFUA_3G10980)-RELATED"/>
    <property type="match status" value="1"/>
</dbReference>
<evidence type="ECO:0000313" key="4">
    <source>
        <dbReference type="Proteomes" id="UP001595906"/>
    </source>
</evidence>
<evidence type="ECO:0000256" key="1">
    <source>
        <dbReference type="SAM" id="Phobius"/>
    </source>
</evidence>
<feature type="domain" description="VanZ-like" evidence="2">
    <location>
        <begin position="23"/>
        <end position="124"/>
    </location>
</feature>
<sequence length="128" mass="14861">MKTLRFKEFLPAIAYLAFTFYLFTLPGQELPNLPWAEKINFDKIVHTGLFTVLVFAFSYPFKTSLYNNNQRRRWFLYIAILCIAYGIAIEFIQKYFVVNRSCDVMDMLADLMGSAIGYSAARVLLKSN</sequence>
<dbReference type="InterPro" id="IPR006976">
    <property type="entry name" value="VanZ-like"/>
</dbReference>
<accession>A0ABV8PZW5</accession>
<feature type="transmembrane region" description="Helical" evidence="1">
    <location>
        <begin position="44"/>
        <end position="62"/>
    </location>
</feature>
<reference evidence="4" key="1">
    <citation type="journal article" date="2019" name="Int. J. Syst. Evol. Microbiol.">
        <title>The Global Catalogue of Microorganisms (GCM) 10K type strain sequencing project: providing services to taxonomists for standard genome sequencing and annotation.</title>
        <authorList>
            <consortium name="The Broad Institute Genomics Platform"/>
            <consortium name="The Broad Institute Genome Sequencing Center for Infectious Disease"/>
            <person name="Wu L."/>
            <person name="Ma J."/>
        </authorList>
    </citation>
    <scope>NUCLEOTIDE SEQUENCE [LARGE SCALE GENOMIC DNA]</scope>
    <source>
        <strain evidence="4">CECT 8010</strain>
    </source>
</reference>
<protein>
    <submittedName>
        <fullName evidence="3">VanZ family protein</fullName>
    </submittedName>
</protein>
<keyword evidence="4" id="KW-1185">Reference proteome</keyword>
<dbReference type="Proteomes" id="UP001595906">
    <property type="component" value="Unassembled WGS sequence"/>
</dbReference>
<feature type="transmembrane region" description="Helical" evidence="1">
    <location>
        <begin position="74"/>
        <end position="92"/>
    </location>
</feature>
<comment type="caution">
    <text evidence="3">The sequence shown here is derived from an EMBL/GenBank/DDBJ whole genome shotgun (WGS) entry which is preliminary data.</text>
</comment>
<name>A0ABV8PZW5_9BACT</name>
<gene>
    <name evidence="3" type="ORF">ACFOW1_14400</name>
</gene>
<keyword evidence="1" id="KW-1133">Transmembrane helix</keyword>
<evidence type="ECO:0000259" key="2">
    <source>
        <dbReference type="Pfam" id="PF04892"/>
    </source>
</evidence>
<dbReference type="Pfam" id="PF04892">
    <property type="entry name" value="VanZ"/>
    <property type="match status" value="1"/>
</dbReference>
<dbReference type="PANTHER" id="PTHR28008:SF1">
    <property type="entry name" value="DOMAIN PROTEIN, PUTATIVE (AFU_ORTHOLOGUE AFUA_3G10980)-RELATED"/>
    <property type="match status" value="1"/>
</dbReference>
<dbReference type="NCBIfam" id="NF037970">
    <property type="entry name" value="vanZ_1"/>
    <property type="match status" value="1"/>
</dbReference>
<dbReference type="RefSeq" id="WP_379015211.1">
    <property type="nucleotide sequence ID" value="NZ_JBHSDC010000029.1"/>
</dbReference>
<proteinExistence type="predicted"/>
<organism evidence="3 4">
    <name type="scientific">Parasediminibacterium paludis</name>
    <dbReference type="NCBI Taxonomy" id="908966"/>
    <lineage>
        <taxon>Bacteria</taxon>
        <taxon>Pseudomonadati</taxon>
        <taxon>Bacteroidota</taxon>
        <taxon>Chitinophagia</taxon>
        <taxon>Chitinophagales</taxon>
        <taxon>Chitinophagaceae</taxon>
        <taxon>Parasediminibacterium</taxon>
    </lineage>
</organism>
<feature type="transmembrane region" description="Helical" evidence="1">
    <location>
        <begin position="9"/>
        <end position="24"/>
    </location>
</feature>